<keyword evidence="2" id="KW-0560">Oxidoreductase</keyword>
<protein>
    <submittedName>
        <fullName evidence="4">Uncharacterized protein</fullName>
    </submittedName>
</protein>
<dbReference type="GO" id="GO:0016491">
    <property type="term" value="F:oxidoreductase activity"/>
    <property type="evidence" value="ECO:0007669"/>
    <property type="project" value="UniProtKB-KW"/>
</dbReference>
<name>S8A006_PENO1</name>
<dbReference type="InterPro" id="IPR002347">
    <property type="entry name" value="SDR_fam"/>
</dbReference>
<dbReference type="InterPro" id="IPR051911">
    <property type="entry name" value="SDR_oxidoreductase"/>
</dbReference>
<dbReference type="PANTHER" id="PTHR43976:SF16">
    <property type="entry name" value="SHORT-CHAIN DEHYDROGENASE_REDUCTASE FAMILY PROTEIN"/>
    <property type="match status" value="1"/>
</dbReference>
<dbReference type="Gene3D" id="3.40.50.720">
    <property type="entry name" value="NAD(P)-binding Rossmann-like Domain"/>
    <property type="match status" value="1"/>
</dbReference>
<evidence type="ECO:0000313" key="4">
    <source>
        <dbReference type="EMBL" id="EPS34416.1"/>
    </source>
</evidence>
<keyword evidence="5" id="KW-1185">Reference proteome</keyword>
<evidence type="ECO:0000256" key="2">
    <source>
        <dbReference type="ARBA" id="ARBA00023002"/>
    </source>
</evidence>
<dbReference type="PANTHER" id="PTHR43976">
    <property type="entry name" value="SHORT CHAIN DEHYDROGENASE"/>
    <property type="match status" value="1"/>
</dbReference>
<dbReference type="OrthoDB" id="1274115at2759"/>
<dbReference type="InterPro" id="IPR036291">
    <property type="entry name" value="NAD(P)-bd_dom_sf"/>
</dbReference>
<dbReference type="Proteomes" id="UP000019376">
    <property type="component" value="Unassembled WGS sequence"/>
</dbReference>
<dbReference type="PRINTS" id="PR00081">
    <property type="entry name" value="GDHRDH"/>
</dbReference>
<reference evidence="4 5" key="1">
    <citation type="journal article" date="2013" name="PLoS ONE">
        <title>Genomic and secretomic analyses reveal unique features of the lignocellulolytic enzyme system of Penicillium decumbens.</title>
        <authorList>
            <person name="Liu G."/>
            <person name="Zhang L."/>
            <person name="Wei X."/>
            <person name="Zou G."/>
            <person name="Qin Y."/>
            <person name="Ma L."/>
            <person name="Li J."/>
            <person name="Zheng H."/>
            <person name="Wang S."/>
            <person name="Wang C."/>
            <person name="Xun L."/>
            <person name="Zhao G.-P."/>
            <person name="Zhou Z."/>
            <person name="Qu Y."/>
        </authorList>
    </citation>
    <scope>NUCLEOTIDE SEQUENCE [LARGE SCALE GENOMIC DNA]</scope>
    <source>
        <strain evidence="5">114-2 / CGMCC 5302</strain>
    </source>
</reference>
<proteinExistence type="inferred from homology"/>
<organism evidence="4 5">
    <name type="scientific">Penicillium oxalicum (strain 114-2 / CGMCC 5302)</name>
    <name type="common">Penicillium decumbens</name>
    <dbReference type="NCBI Taxonomy" id="933388"/>
    <lineage>
        <taxon>Eukaryota</taxon>
        <taxon>Fungi</taxon>
        <taxon>Dikarya</taxon>
        <taxon>Ascomycota</taxon>
        <taxon>Pezizomycotina</taxon>
        <taxon>Eurotiomycetes</taxon>
        <taxon>Eurotiomycetidae</taxon>
        <taxon>Eurotiales</taxon>
        <taxon>Aspergillaceae</taxon>
        <taxon>Penicillium</taxon>
    </lineage>
</organism>
<sequence>MSSPVWLITGASNGFGLAMCLHVLRSGHRVIGSVRSKTKAAAAVEQIERAGGLVTELDMTESQASIASKIHALGRIDYLINVAGYSILAACEEITDEEATLQMTTNFFGPLYTMQAVLPVMRAQESGTIVNISSGAARDPLPACSLYSASKAALEAASEALAKEVAPHNIQVLIVEPGNFRTNFVDALANASPDPAAVPPYYDDPVGIVMRKFLTVHGKQPGDPQKGVERIFEAVTGTGMAGPLMGKVTRLVLGSDAYARMQKSCERFANDLSLQGEVAHSTNYD</sequence>
<gene>
    <name evidence="4" type="ORF">PDE_09380</name>
</gene>
<dbReference type="STRING" id="933388.S8A006"/>
<dbReference type="Pfam" id="PF00106">
    <property type="entry name" value="adh_short"/>
    <property type="match status" value="1"/>
</dbReference>
<accession>S8A006</accession>
<evidence type="ECO:0000313" key="5">
    <source>
        <dbReference type="Proteomes" id="UP000019376"/>
    </source>
</evidence>
<comment type="similarity">
    <text evidence="1 3">Belongs to the short-chain dehydrogenases/reductases (SDR) family.</text>
</comment>
<dbReference type="eggNOG" id="KOG1205">
    <property type="taxonomic scope" value="Eukaryota"/>
</dbReference>
<dbReference type="SUPFAM" id="SSF51735">
    <property type="entry name" value="NAD(P)-binding Rossmann-fold domains"/>
    <property type="match status" value="1"/>
</dbReference>
<dbReference type="EMBL" id="KB644415">
    <property type="protein sequence ID" value="EPS34416.1"/>
    <property type="molecule type" value="Genomic_DNA"/>
</dbReference>
<evidence type="ECO:0000256" key="3">
    <source>
        <dbReference type="RuleBase" id="RU000363"/>
    </source>
</evidence>
<dbReference type="AlphaFoldDB" id="S8A006"/>
<dbReference type="HOGENOM" id="CLU_010194_2_9_1"/>
<evidence type="ECO:0000256" key="1">
    <source>
        <dbReference type="ARBA" id="ARBA00006484"/>
    </source>
</evidence>
<dbReference type="PhylomeDB" id="S8A006"/>
<dbReference type="PRINTS" id="PR00080">
    <property type="entry name" value="SDRFAMILY"/>
</dbReference>